<accession>A0A2T9ZE53</accession>
<dbReference type="EMBL" id="MBFS01000308">
    <property type="protein sequence ID" value="PVV02878.1"/>
    <property type="molecule type" value="Genomic_DNA"/>
</dbReference>
<dbReference type="SUPFAM" id="SSF50729">
    <property type="entry name" value="PH domain-like"/>
    <property type="match status" value="1"/>
</dbReference>
<reference evidence="3 4" key="1">
    <citation type="journal article" date="2018" name="MBio">
        <title>Comparative Genomics Reveals the Core Gene Toolbox for the Fungus-Insect Symbiosis.</title>
        <authorList>
            <person name="Wang Y."/>
            <person name="Stata M."/>
            <person name="Wang W."/>
            <person name="Stajich J.E."/>
            <person name="White M.M."/>
            <person name="Moncalvo J.M."/>
        </authorList>
    </citation>
    <scope>NUCLEOTIDE SEQUENCE [LARGE SCALE GENOMIC DNA]</scope>
    <source>
        <strain evidence="3 4">SC-DP-2</strain>
    </source>
</reference>
<protein>
    <recommendedName>
        <fullName evidence="2">PH domain-containing protein</fullName>
    </recommendedName>
</protein>
<gene>
    <name evidence="3" type="ORF">BB560_002660</name>
</gene>
<dbReference type="AlphaFoldDB" id="A0A2T9ZE53"/>
<evidence type="ECO:0000313" key="3">
    <source>
        <dbReference type="EMBL" id="PVV02878.1"/>
    </source>
</evidence>
<evidence type="ECO:0000313" key="4">
    <source>
        <dbReference type="Proteomes" id="UP000245609"/>
    </source>
</evidence>
<dbReference type="InterPro" id="IPR011993">
    <property type="entry name" value="PH-like_dom_sf"/>
</dbReference>
<dbReference type="InterPro" id="IPR001849">
    <property type="entry name" value="PH_domain"/>
</dbReference>
<sequence length="1078" mass="122243">MRRAQSNFPPKSKDVEYSNAISKSKSELFPNRMESVDNDFLNNYEYHPPKNSSTHSNSQTLVLITGNGSASSAQTRKESNVNSSVAKYIRHSSEYTDNLSKRNLKKAPFDHSSDFYYNGCTSNIKCNIEAEGYTEENDSSQSSKDLRLISITRKKDDPEKTKAQQLHIVWSEQDKCKLGSDIRPNSRRNTISITRKIETGPCKNTKSFPSKYLGPTDLNEKITIPEYHQIKIAKSGKQLVVSPLVKGRDCIRERSLKTISPRIKKINTPCINNDQRISIKLKKPESPKKQNEKIIGEHTQKVPDEHSSSEKKRDTIISINHGDSALFTFYVRLTFKQLEHSLNRVQKISKETAKKTIKAIKASKKRVKLFKRKKRESIVKTKKINKINVDKGLNKYKLDESLDIYWGTNILENIRDSELHESDYGINLFSNDQNISTEHFSKELRSLKIYSEMGNGYPKISKPESADANQKSLRVSGKMYSHIPGKEKRFIKNISNTPYRLSTLASLAGTKSTSIGTPETKNRLIRMPEIVDTLDYIYGPNGVEKRESKKLDPKSQLRDSTQKKILKNSKKIKTIFDDPKRSAIGVNENALYQLPPGKRGLSSKPEDIKHKESKRNAFNNNNTSNVIDVVSINSENSYRKRLCVGSDPRFEENAGYYQRYKNIIGSKFFIDNKSIDISLPFLLSHESMALNSNRNIKDMIIKASSSSLVSKGINGSRYINRSTEADRIEDSVNLETLGSGKEGRSEIIKTNAINLEEKSENSFSQSPTETISSENQDICNTETLVIKEGWVQRKTSTPFGLYKKQYIKLCSNGMLCFFKSDKSKIPFETLNIKRYKVSKKGDWEASKSNSTLDLHTGKDLANDDSTPRVGKKGNEASFLGKLVHSSANKKQDNAKDGTSSPRNLSEITEDKRETKESNEFKVDSKKKNPKDKKLFKIELALSNWSKNSEAGRRRILVGGTRKLGMEDWIKSLQKASIVHGKRNLGQFAISTISLKQAAYLIKSNNYKRGSINDNVFNKCEFKKYSGLDPKTMEDVIKINSSRINFGLRNSARTYSRFEISKIFDSIMSISNMGKNGKV</sequence>
<feature type="region of interest" description="Disordered" evidence="1">
    <location>
        <begin position="596"/>
        <end position="620"/>
    </location>
</feature>
<organism evidence="3 4">
    <name type="scientific">Smittium megazygosporum</name>
    <dbReference type="NCBI Taxonomy" id="133381"/>
    <lineage>
        <taxon>Eukaryota</taxon>
        <taxon>Fungi</taxon>
        <taxon>Fungi incertae sedis</taxon>
        <taxon>Zoopagomycota</taxon>
        <taxon>Kickxellomycotina</taxon>
        <taxon>Harpellomycetes</taxon>
        <taxon>Harpellales</taxon>
        <taxon>Legeriomycetaceae</taxon>
        <taxon>Smittium</taxon>
    </lineage>
</organism>
<feature type="region of interest" description="Disordered" evidence="1">
    <location>
        <begin position="1"/>
        <end position="20"/>
    </location>
</feature>
<comment type="caution">
    <text evidence="3">The sequence shown here is derived from an EMBL/GenBank/DDBJ whole genome shotgun (WGS) entry which is preliminary data.</text>
</comment>
<keyword evidence="4" id="KW-1185">Reference proteome</keyword>
<dbReference type="Proteomes" id="UP000245609">
    <property type="component" value="Unassembled WGS sequence"/>
</dbReference>
<feature type="region of interest" description="Disordered" evidence="1">
    <location>
        <begin position="283"/>
        <end position="312"/>
    </location>
</feature>
<feature type="region of interest" description="Disordered" evidence="1">
    <location>
        <begin position="846"/>
        <end position="925"/>
    </location>
</feature>
<proteinExistence type="predicted"/>
<feature type="compositionally biased region" description="Polar residues" evidence="1">
    <location>
        <begin position="896"/>
        <end position="906"/>
    </location>
</feature>
<dbReference type="SMART" id="SM00233">
    <property type="entry name" value="PH"/>
    <property type="match status" value="1"/>
</dbReference>
<feature type="domain" description="PH" evidence="2">
    <location>
        <begin position="784"/>
        <end position="977"/>
    </location>
</feature>
<evidence type="ECO:0000259" key="2">
    <source>
        <dbReference type="PROSITE" id="PS50003"/>
    </source>
</evidence>
<feature type="compositionally biased region" description="Basic and acidic residues" evidence="1">
    <location>
        <begin position="908"/>
        <end position="925"/>
    </location>
</feature>
<evidence type="ECO:0000256" key="1">
    <source>
        <dbReference type="SAM" id="MobiDB-lite"/>
    </source>
</evidence>
<dbReference type="PROSITE" id="PS50003">
    <property type="entry name" value="PH_DOMAIN"/>
    <property type="match status" value="1"/>
</dbReference>
<name>A0A2T9ZE53_9FUNG</name>
<dbReference type="Gene3D" id="2.30.29.30">
    <property type="entry name" value="Pleckstrin-homology domain (PH domain)/Phosphotyrosine-binding domain (PTB)"/>
    <property type="match status" value="1"/>
</dbReference>